<proteinExistence type="inferred from homology"/>
<organism evidence="4 5">
    <name type="scientific">Sphagnum troendelagicum</name>
    <dbReference type="NCBI Taxonomy" id="128251"/>
    <lineage>
        <taxon>Eukaryota</taxon>
        <taxon>Viridiplantae</taxon>
        <taxon>Streptophyta</taxon>
        <taxon>Embryophyta</taxon>
        <taxon>Bryophyta</taxon>
        <taxon>Sphagnophytina</taxon>
        <taxon>Sphagnopsida</taxon>
        <taxon>Sphagnales</taxon>
        <taxon>Sphagnaceae</taxon>
        <taxon>Sphagnum</taxon>
    </lineage>
</organism>
<dbReference type="CDD" id="cd05797">
    <property type="entry name" value="Ribosomal_L10"/>
    <property type="match status" value="1"/>
</dbReference>
<dbReference type="InterPro" id="IPR047865">
    <property type="entry name" value="Ribosomal_uL10_bac_type"/>
</dbReference>
<dbReference type="Proteomes" id="UP001497512">
    <property type="component" value="Chromosome 11"/>
</dbReference>
<sequence>MATQALVSCSCTSVSAKEQLGSAFWGAPSSSSNNPIISGTGYDDAQVRCFRRRARAPLPGVRMAISRKKKEETVDRAKQQLEGAYLVAGIKYAGLTVKQFQQLRKSLPQDTTLMVAKNKLIGKAIEGTRWEALKPALTGMNAWLFVHTEEIPAALKPYRALQKELKLENNDFSGAVFEGRFYSPEEFKALETMPTRADLYSKLLGTLKSPSSNLVGTLQGPARNLVFTLKAYVKKLEEEA</sequence>
<dbReference type="EMBL" id="OZ019903">
    <property type="protein sequence ID" value="CAK9197854.1"/>
    <property type="molecule type" value="Genomic_DNA"/>
</dbReference>
<comment type="similarity">
    <text evidence="1">Belongs to the universal ribosomal protein uL10 family.</text>
</comment>
<dbReference type="InterPro" id="IPR001790">
    <property type="entry name" value="Ribosomal_uL10"/>
</dbReference>
<evidence type="ECO:0008006" key="6">
    <source>
        <dbReference type="Google" id="ProtNLM"/>
    </source>
</evidence>
<gene>
    <name evidence="4" type="ORF">CSSPTR1EN2_LOCUS4182</name>
</gene>
<dbReference type="HAMAP" id="MF_00362">
    <property type="entry name" value="Ribosomal_uL10"/>
    <property type="match status" value="1"/>
</dbReference>
<dbReference type="Pfam" id="PF00466">
    <property type="entry name" value="Ribosomal_L10"/>
    <property type="match status" value="1"/>
</dbReference>
<evidence type="ECO:0000313" key="4">
    <source>
        <dbReference type="EMBL" id="CAK9197854.1"/>
    </source>
</evidence>
<evidence type="ECO:0000256" key="3">
    <source>
        <dbReference type="ARBA" id="ARBA00023274"/>
    </source>
</evidence>
<dbReference type="NCBIfam" id="NF000955">
    <property type="entry name" value="PRK00099.1-1"/>
    <property type="match status" value="1"/>
</dbReference>
<evidence type="ECO:0000256" key="1">
    <source>
        <dbReference type="ARBA" id="ARBA00008889"/>
    </source>
</evidence>
<keyword evidence="5" id="KW-1185">Reference proteome</keyword>
<evidence type="ECO:0000256" key="2">
    <source>
        <dbReference type="ARBA" id="ARBA00022980"/>
    </source>
</evidence>
<name>A0ABP0TJX4_9BRYO</name>
<keyword evidence="3" id="KW-0687">Ribonucleoprotein</keyword>
<dbReference type="InterPro" id="IPR022973">
    <property type="entry name" value="Ribosomal_uL10_bac"/>
</dbReference>
<protein>
    <recommendedName>
        <fullName evidence="6">50S ribosomal protein L10, chloroplastic</fullName>
    </recommendedName>
</protein>
<keyword evidence="2" id="KW-0689">Ribosomal protein</keyword>
<dbReference type="InterPro" id="IPR043141">
    <property type="entry name" value="Ribosomal_uL10-like_sf"/>
</dbReference>
<reference evidence="4" key="1">
    <citation type="submission" date="2024-02" db="EMBL/GenBank/DDBJ databases">
        <authorList>
            <consortium name="ELIXIR-Norway"/>
            <consortium name="Elixir Norway"/>
        </authorList>
    </citation>
    <scope>NUCLEOTIDE SEQUENCE</scope>
</reference>
<dbReference type="Gene3D" id="6.10.250.290">
    <property type="match status" value="1"/>
</dbReference>
<accession>A0ABP0TJX4</accession>
<dbReference type="PANTHER" id="PTHR11560">
    <property type="entry name" value="39S RIBOSOMAL PROTEIN L10, MITOCHONDRIAL"/>
    <property type="match status" value="1"/>
</dbReference>
<dbReference type="SUPFAM" id="SSF160369">
    <property type="entry name" value="Ribosomal protein L10-like"/>
    <property type="match status" value="1"/>
</dbReference>
<evidence type="ECO:0000313" key="5">
    <source>
        <dbReference type="Proteomes" id="UP001497512"/>
    </source>
</evidence>
<dbReference type="Gene3D" id="3.30.70.1730">
    <property type="match status" value="1"/>
</dbReference>